<reference evidence="1 2" key="1">
    <citation type="submission" date="2019-02" db="EMBL/GenBank/DDBJ databases">
        <title>Deep-cultivation of Planctomycetes and their phenomic and genomic characterization uncovers novel biology.</title>
        <authorList>
            <person name="Wiegand S."/>
            <person name="Jogler M."/>
            <person name="Boedeker C."/>
            <person name="Pinto D."/>
            <person name="Vollmers J."/>
            <person name="Rivas-Marin E."/>
            <person name="Kohn T."/>
            <person name="Peeters S.H."/>
            <person name="Heuer A."/>
            <person name="Rast P."/>
            <person name="Oberbeckmann S."/>
            <person name="Bunk B."/>
            <person name="Jeske O."/>
            <person name="Meyerdierks A."/>
            <person name="Storesund J.E."/>
            <person name="Kallscheuer N."/>
            <person name="Luecker S."/>
            <person name="Lage O.M."/>
            <person name="Pohl T."/>
            <person name="Merkel B.J."/>
            <person name="Hornburger P."/>
            <person name="Mueller R.-W."/>
            <person name="Bruemmer F."/>
            <person name="Labrenz M."/>
            <person name="Spormann A.M."/>
            <person name="Op den Camp H."/>
            <person name="Overmann J."/>
            <person name="Amann R."/>
            <person name="Jetten M.S.M."/>
            <person name="Mascher T."/>
            <person name="Medema M.H."/>
            <person name="Devos D.P."/>
            <person name="Kaster A.-K."/>
            <person name="Ovreas L."/>
            <person name="Rohde M."/>
            <person name="Galperin M.Y."/>
            <person name="Jogler C."/>
        </authorList>
    </citation>
    <scope>NUCLEOTIDE SEQUENCE [LARGE SCALE GENOMIC DNA]</scope>
    <source>
        <strain evidence="1 2">K23_9</strain>
    </source>
</reference>
<protein>
    <submittedName>
        <fullName evidence="1">Uncharacterized protein</fullName>
    </submittedName>
</protein>
<gene>
    <name evidence="1" type="ORF">K239x_14920</name>
</gene>
<evidence type="ECO:0000313" key="1">
    <source>
        <dbReference type="EMBL" id="QDT09546.1"/>
    </source>
</evidence>
<proteinExistence type="predicted"/>
<dbReference type="AlphaFoldDB" id="A0A517NQY7"/>
<sequence>MSFGWLPTNEERTRWRVRLANAWWSFIEIASAWPKIEFNAEEMRSERAGTFVALLSQLDVRYRSLASSVDNLRCPAAATFKVSHWHESCN</sequence>
<dbReference type="EMBL" id="CP036526">
    <property type="protein sequence ID" value="QDT09546.1"/>
    <property type="molecule type" value="Genomic_DNA"/>
</dbReference>
<dbReference type="Proteomes" id="UP000319817">
    <property type="component" value="Chromosome"/>
</dbReference>
<organism evidence="1 2">
    <name type="scientific">Stieleria marina</name>
    <dbReference type="NCBI Taxonomy" id="1930275"/>
    <lineage>
        <taxon>Bacteria</taxon>
        <taxon>Pseudomonadati</taxon>
        <taxon>Planctomycetota</taxon>
        <taxon>Planctomycetia</taxon>
        <taxon>Pirellulales</taxon>
        <taxon>Pirellulaceae</taxon>
        <taxon>Stieleria</taxon>
    </lineage>
</organism>
<keyword evidence="2" id="KW-1185">Reference proteome</keyword>
<evidence type="ECO:0000313" key="2">
    <source>
        <dbReference type="Proteomes" id="UP000319817"/>
    </source>
</evidence>
<accession>A0A517NQY7</accession>
<name>A0A517NQY7_9BACT</name>